<accession>A0A5P1REP1</accession>
<sequence length="429" mass="46348">MCKIRTFCCLLVLWIMNAQAQDSTSLQVRDDGYGEALIIPFFSVQNGWHTYIDINNNGGMLHLKLRSAETGDVFSAFNVYLPKNGVLRATLSSPDSFGNYPGGPGISFASDAGSMCVVGGAIGEPSWGGYDRGYGRGNRMFPIAHTIGSIEVYSLRYNTEAKNPYIGCSTLIGRWDDGGRWQTEPLLWVTSVSNPKARAFVTLINIEEAVSVNYTATALSNTGIESVHEHPLRSTIDLSRVTGGIEAVAKALNASKITNDIVNLESINASTEWVLTYPLAGYGYHQGRETLIDGQVRYCDSFGTDNLGPDSPLGGALLGDPIRLSLYGGGQEVVKIPNASWSSFDACYAVNLISFQPESLLSTGEDLFSVKQQKVSQMLKSIGGAGVLSWSMEQPSPVLGFRITNFSNGTLDGGKTLSNYSILTPHKFD</sequence>
<name>A0A5P1REP1_9GAMM</name>
<evidence type="ECO:0000313" key="2">
    <source>
        <dbReference type="EMBL" id="QEQ97752.1"/>
    </source>
</evidence>
<keyword evidence="3" id="KW-1185">Reference proteome</keyword>
<dbReference type="EMBL" id="CP043869">
    <property type="protein sequence ID" value="QEQ97752.1"/>
    <property type="molecule type" value="Genomic_DNA"/>
</dbReference>
<organism evidence="2 3">
    <name type="scientific">Neptunomonas concharum</name>
    <dbReference type="NCBI Taxonomy" id="1031538"/>
    <lineage>
        <taxon>Bacteria</taxon>
        <taxon>Pseudomonadati</taxon>
        <taxon>Pseudomonadota</taxon>
        <taxon>Gammaproteobacteria</taxon>
        <taxon>Oceanospirillales</taxon>
        <taxon>Oceanospirillaceae</taxon>
        <taxon>Neptunomonas</taxon>
    </lineage>
</organism>
<proteinExistence type="predicted"/>
<dbReference type="KEGG" id="ncu:F0U83_14055"/>
<protein>
    <submittedName>
        <fullName evidence="2">Uncharacterized protein</fullName>
    </submittedName>
</protein>
<keyword evidence="1" id="KW-0732">Signal</keyword>
<dbReference type="OrthoDB" id="6125138at2"/>
<gene>
    <name evidence="2" type="ORF">F0U83_14055</name>
</gene>
<evidence type="ECO:0000313" key="3">
    <source>
        <dbReference type="Proteomes" id="UP000324760"/>
    </source>
</evidence>
<dbReference type="Proteomes" id="UP000324760">
    <property type="component" value="Chromosome"/>
</dbReference>
<dbReference type="RefSeq" id="WP_138987867.1">
    <property type="nucleotide sequence ID" value="NZ_CP043869.1"/>
</dbReference>
<feature type="signal peptide" evidence="1">
    <location>
        <begin position="1"/>
        <end position="20"/>
    </location>
</feature>
<reference evidence="2 3" key="1">
    <citation type="journal article" date="2019" name="Biochem. Eng. J.">
        <title>Metabolic engineering of the marine bacteria Neptunomonas concharum for the production of acetoin and meso-2,3-butanediol from acetate.</title>
        <authorList>
            <person name="Li W."/>
            <person name="Pu N."/>
            <person name="Liu C.-X."/>
            <person name="Yuan Q.-P."/>
            <person name="Li Z.-J."/>
        </authorList>
    </citation>
    <scope>NUCLEOTIDE SEQUENCE [LARGE SCALE GENOMIC DNA]</scope>
    <source>
        <strain evidence="2 3">JCM17730</strain>
    </source>
</reference>
<evidence type="ECO:0000256" key="1">
    <source>
        <dbReference type="SAM" id="SignalP"/>
    </source>
</evidence>
<feature type="chain" id="PRO_5025003897" evidence="1">
    <location>
        <begin position="21"/>
        <end position="429"/>
    </location>
</feature>
<dbReference type="AlphaFoldDB" id="A0A5P1REP1"/>